<reference evidence="3 4" key="1">
    <citation type="submission" date="2018-11" db="EMBL/GenBank/DDBJ databases">
        <title>Arenibacter aquaticus sp.nov., a marine bacterium isolated from surface seawater in the South China Sea.</title>
        <authorList>
            <person name="Guo J."/>
            <person name="Sun J."/>
        </authorList>
    </citation>
    <scope>NUCLEOTIDE SEQUENCE [LARGE SCALE GENOMIC DNA]</scope>
    <source>
        <strain evidence="3 4">GUO666</strain>
    </source>
</reference>
<comment type="similarity">
    <text evidence="1">Belongs to the sulfatase family.</text>
</comment>
<accession>A0A430K3L8</accession>
<dbReference type="GO" id="GO:0004065">
    <property type="term" value="F:arylsulfatase activity"/>
    <property type="evidence" value="ECO:0007669"/>
    <property type="project" value="TreeGrafter"/>
</dbReference>
<keyword evidence="4" id="KW-1185">Reference proteome</keyword>
<comment type="caution">
    <text evidence="3">The sequence shown here is derived from an EMBL/GenBank/DDBJ whole genome shotgun (WGS) entry which is preliminary data.</text>
</comment>
<dbReference type="AlphaFoldDB" id="A0A430K3L8"/>
<evidence type="ECO:0000313" key="4">
    <source>
        <dbReference type="Proteomes" id="UP000267585"/>
    </source>
</evidence>
<proteinExistence type="inferred from homology"/>
<dbReference type="PANTHER" id="PTHR42693:SF33">
    <property type="entry name" value="ARYLSULFATASE"/>
    <property type="match status" value="1"/>
</dbReference>
<protein>
    <recommendedName>
        <fullName evidence="2">Sulfatase N-terminal domain-containing protein</fullName>
    </recommendedName>
</protein>
<gene>
    <name evidence="3" type="ORF">EHW67_07350</name>
</gene>
<dbReference type="Pfam" id="PF00884">
    <property type="entry name" value="Sulfatase"/>
    <property type="match status" value="1"/>
</dbReference>
<dbReference type="Gene3D" id="3.40.720.10">
    <property type="entry name" value="Alkaline Phosphatase, subunit A"/>
    <property type="match status" value="1"/>
</dbReference>
<name>A0A430K3L8_9FLAO</name>
<dbReference type="InterPro" id="IPR017850">
    <property type="entry name" value="Alkaline_phosphatase_core_sf"/>
</dbReference>
<evidence type="ECO:0000256" key="1">
    <source>
        <dbReference type="ARBA" id="ARBA00008779"/>
    </source>
</evidence>
<organism evidence="3 4">
    <name type="scientific">Arenibacter aquaticus</name>
    <dbReference type="NCBI Taxonomy" id="2489054"/>
    <lineage>
        <taxon>Bacteria</taxon>
        <taxon>Pseudomonadati</taxon>
        <taxon>Bacteroidota</taxon>
        <taxon>Flavobacteriia</taxon>
        <taxon>Flavobacteriales</taxon>
        <taxon>Flavobacteriaceae</taxon>
        <taxon>Arenibacter</taxon>
    </lineage>
</organism>
<dbReference type="SUPFAM" id="SSF53649">
    <property type="entry name" value="Alkaline phosphatase-like"/>
    <property type="match status" value="1"/>
</dbReference>
<evidence type="ECO:0000259" key="2">
    <source>
        <dbReference type="Pfam" id="PF00884"/>
    </source>
</evidence>
<dbReference type="InterPro" id="IPR050738">
    <property type="entry name" value="Sulfatase"/>
</dbReference>
<evidence type="ECO:0000313" key="3">
    <source>
        <dbReference type="EMBL" id="RTE53747.1"/>
    </source>
</evidence>
<feature type="domain" description="Sulfatase N-terminal" evidence="2">
    <location>
        <begin position="1"/>
        <end position="120"/>
    </location>
</feature>
<dbReference type="PANTHER" id="PTHR42693">
    <property type="entry name" value="ARYLSULFATASE FAMILY MEMBER"/>
    <property type="match status" value="1"/>
</dbReference>
<dbReference type="InterPro" id="IPR000917">
    <property type="entry name" value="Sulfatase_N"/>
</dbReference>
<dbReference type="EMBL" id="RQPJ01000003">
    <property type="protein sequence ID" value="RTE53747.1"/>
    <property type="molecule type" value="Genomic_DNA"/>
</dbReference>
<dbReference type="Proteomes" id="UP000267585">
    <property type="component" value="Unassembled WGS sequence"/>
</dbReference>
<sequence length="127" mass="14269">MYWAFNAPHYPYQGTTKLLDYYKGLPTPGKEYAAFVSKTDENIGNILDYLDEVGIADNTIVIFQSNHRHSLEERAFWGDDNSGPYRGSKFSLFEGGIRVPAIIRYPGIFPANQVRVHVINLAGDGLV</sequence>